<organism evidence="1 2">
    <name type="scientific">Vaccinium darrowii</name>
    <dbReference type="NCBI Taxonomy" id="229202"/>
    <lineage>
        <taxon>Eukaryota</taxon>
        <taxon>Viridiplantae</taxon>
        <taxon>Streptophyta</taxon>
        <taxon>Embryophyta</taxon>
        <taxon>Tracheophyta</taxon>
        <taxon>Spermatophyta</taxon>
        <taxon>Magnoliopsida</taxon>
        <taxon>eudicotyledons</taxon>
        <taxon>Gunneridae</taxon>
        <taxon>Pentapetalae</taxon>
        <taxon>asterids</taxon>
        <taxon>Ericales</taxon>
        <taxon>Ericaceae</taxon>
        <taxon>Vaccinioideae</taxon>
        <taxon>Vaccinieae</taxon>
        <taxon>Vaccinium</taxon>
    </lineage>
</organism>
<proteinExistence type="predicted"/>
<name>A0ACB7ZJQ9_9ERIC</name>
<comment type="caution">
    <text evidence="1">The sequence shown here is derived from an EMBL/GenBank/DDBJ whole genome shotgun (WGS) entry which is preliminary data.</text>
</comment>
<protein>
    <submittedName>
        <fullName evidence="1">Uncharacterized protein</fullName>
    </submittedName>
</protein>
<keyword evidence="2" id="KW-1185">Reference proteome</keyword>
<reference evidence="1 2" key="1">
    <citation type="journal article" date="2021" name="Hortic Res">
        <title>High-quality reference genome and annotation aids understanding of berry development for evergreen blueberry (Vaccinium darrowii).</title>
        <authorList>
            <person name="Yu J."/>
            <person name="Hulse-Kemp A.M."/>
            <person name="Babiker E."/>
            <person name="Staton M."/>
        </authorList>
    </citation>
    <scope>NUCLEOTIDE SEQUENCE [LARGE SCALE GENOMIC DNA]</scope>
    <source>
        <strain evidence="2">cv. NJ 8807/NJ 8810</strain>
        <tissue evidence="1">Young leaf</tissue>
    </source>
</reference>
<dbReference type="EMBL" id="CM037159">
    <property type="protein sequence ID" value="KAH7866173.1"/>
    <property type="molecule type" value="Genomic_DNA"/>
</dbReference>
<evidence type="ECO:0000313" key="1">
    <source>
        <dbReference type="EMBL" id="KAH7866173.1"/>
    </source>
</evidence>
<sequence length="71" mass="7678">MFLHEDDGAISISTAMFVSDHGTPPQKLPIKVVLRRQRRAIEGREGGGGAVVEGVDGEAPKHRDISSHRFG</sequence>
<gene>
    <name evidence="1" type="ORF">Vadar_016725</name>
</gene>
<evidence type="ECO:0000313" key="2">
    <source>
        <dbReference type="Proteomes" id="UP000828048"/>
    </source>
</evidence>
<accession>A0ACB7ZJQ9</accession>
<dbReference type="Proteomes" id="UP000828048">
    <property type="component" value="Chromosome 9"/>
</dbReference>